<comment type="function">
    <text evidence="1">S-adenosyl-L-methionine-dependent methyltransferase that mediates RNA cap1 2'-O-ribose methylation to the 5'-cap structure of RNAs. Methylates the ribose of the first nucleotide of a m(7)GpppG-capped mRNA to produce m(7)GpppNmp (cap1).</text>
</comment>
<evidence type="ECO:0000313" key="7">
    <source>
        <dbReference type="EMBL" id="JAQ14472.1"/>
    </source>
</evidence>
<accession>A0A0A9WR15</accession>
<evidence type="ECO:0000313" key="5">
    <source>
        <dbReference type="EMBL" id="JAG09866.1"/>
    </source>
</evidence>
<dbReference type="FunFam" id="3.40.50.12760:FF:000004">
    <property type="entry name" value="FtsJ-like methyltransferase"/>
    <property type="match status" value="1"/>
</dbReference>
<keyword evidence="1" id="KW-0506">mRNA capping</keyword>
<keyword evidence="1" id="KW-0507">mRNA processing</keyword>
<reference evidence="5" key="2">
    <citation type="submission" date="2014-07" db="EMBL/GenBank/DDBJ databases">
        <authorList>
            <person name="Hull J."/>
        </authorList>
    </citation>
    <scope>NUCLEOTIDE SEQUENCE</scope>
</reference>
<feature type="region of interest" description="Disordered" evidence="2">
    <location>
        <begin position="1"/>
        <end position="59"/>
    </location>
</feature>
<dbReference type="EMBL" id="GBHO01033738">
    <property type="protein sequence ID" value="JAG09866.1"/>
    <property type="molecule type" value="Transcribed_RNA"/>
</dbReference>
<dbReference type="InterPro" id="IPR002877">
    <property type="entry name" value="RNA_MeTrfase_FtsJ_dom"/>
</dbReference>
<dbReference type="PANTHER" id="PTHR16121">
    <property type="entry name" value="CAP-SPECIFIC MRNA (NUCLEOSIDE-2'-O-)-METHYLTRANSFERASE 1-RELATED"/>
    <property type="match status" value="1"/>
</dbReference>
<feature type="domain" description="RrmJ-type SAM-dependent 2'-O-MTase" evidence="4">
    <location>
        <begin position="248"/>
        <end position="462"/>
    </location>
</feature>
<dbReference type="GO" id="GO:0005634">
    <property type="term" value="C:nucleus"/>
    <property type="evidence" value="ECO:0007669"/>
    <property type="project" value="UniProtKB-SubCell"/>
</dbReference>
<evidence type="ECO:0000256" key="2">
    <source>
        <dbReference type="SAM" id="MobiDB-lite"/>
    </source>
</evidence>
<dbReference type="SMART" id="SM00443">
    <property type="entry name" value="G_patch"/>
    <property type="match status" value="1"/>
</dbReference>
<gene>
    <name evidence="5" type="primary">ftsjd2</name>
    <name evidence="5" type="ORF">CM83_69091</name>
    <name evidence="7" type="ORF">g.72632</name>
</gene>
<dbReference type="SUPFAM" id="SSF53335">
    <property type="entry name" value="S-adenosyl-L-methionine-dependent methyltransferases"/>
    <property type="match status" value="1"/>
</dbReference>
<dbReference type="PROSITE" id="PS51613">
    <property type="entry name" value="SAM_MT_RRMJ"/>
    <property type="match status" value="1"/>
</dbReference>
<keyword evidence="1" id="KW-0949">S-adenosyl-L-methionine</keyword>
<dbReference type="Pfam" id="PF01585">
    <property type="entry name" value="G-patch"/>
    <property type="match status" value="1"/>
</dbReference>
<dbReference type="InterPro" id="IPR000467">
    <property type="entry name" value="G_patch_dom"/>
</dbReference>
<dbReference type="InterPro" id="IPR050851">
    <property type="entry name" value="mRNA_Cap_2O-Ribose_MeTrfase"/>
</dbReference>
<evidence type="ECO:0000313" key="6">
    <source>
        <dbReference type="EMBL" id="JAG56299.1"/>
    </source>
</evidence>
<dbReference type="EMBL" id="GDHC01004157">
    <property type="protein sequence ID" value="JAQ14472.1"/>
    <property type="molecule type" value="Transcribed_RNA"/>
</dbReference>
<comment type="catalytic activity">
    <reaction evidence="1">
        <text>a 5'-end (N(7)-methyl 5'-triphosphoguanosine)-ribonucleoside in mRNA + S-adenosyl-L-methionine = a 5'-end (N(7)-methyl 5'-triphosphoguanosine)-(2'-O-methyl-ribonucleoside) in mRNA + S-adenosyl-L-homocysteine + H(+)</text>
        <dbReference type="Rhea" id="RHEA:67020"/>
        <dbReference type="Rhea" id="RHEA-COMP:17167"/>
        <dbReference type="Rhea" id="RHEA-COMP:17168"/>
        <dbReference type="ChEBI" id="CHEBI:15378"/>
        <dbReference type="ChEBI" id="CHEBI:57856"/>
        <dbReference type="ChEBI" id="CHEBI:59789"/>
        <dbReference type="ChEBI" id="CHEBI:156461"/>
        <dbReference type="ChEBI" id="CHEBI:167609"/>
        <dbReference type="EC" id="2.1.1.57"/>
    </reaction>
</comment>
<evidence type="ECO:0000259" key="3">
    <source>
        <dbReference type="PROSITE" id="PS50174"/>
    </source>
</evidence>
<keyword evidence="1 5" id="KW-0489">Methyltransferase</keyword>
<dbReference type="GO" id="GO:0003676">
    <property type="term" value="F:nucleic acid binding"/>
    <property type="evidence" value="ECO:0007669"/>
    <property type="project" value="UniProtKB-UniRule"/>
</dbReference>
<reference evidence="7" key="4">
    <citation type="journal article" date="2016" name="Gigascience">
        <title>De novo construction of an expanded transcriptome assembly for the western tarnished plant bug, Lygus hesperus.</title>
        <authorList>
            <person name="Tassone E.E."/>
            <person name="Geib S.M."/>
            <person name="Hall B."/>
            <person name="Fabrick J.A."/>
            <person name="Brent C.S."/>
            <person name="Hull J.J."/>
        </authorList>
    </citation>
    <scope>NUCLEOTIDE SEQUENCE</scope>
</reference>
<dbReference type="InterPro" id="IPR029063">
    <property type="entry name" value="SAM-dependent_MTases_sf"/>
</dbReference>
<organism evidence="5">
    <name type="scientific">Lygus hesperus</name>
    <name type="common">Western plant bug</name>
    <dbReference type="NCBI Taxonomy" id="30085"/>
    <lineage>
        <taxon>Eukaryota</taxon>
        <taxon>Metazoa</taxon>
        <taxon>Ecdysozoa</taxon>
        <taxon>Arthropoda</taxon>
        <taxon>Hexapoda</taxon>
        <taxon>Insecta</taxon>
        <taxon>Pterygota</taxon>
        <taxon>Neoptera</taxon>
        <taxon>Paraneoptera</taxon>
        <taxon>Hemiptera</taxon>
        <taxon>Heteroptera</taxon>
        <taxon>Panheteroptera</taxon>
        <taxon>Cimicomorpha</taxon>
        <taxon>Miridae</taxon>
        <taxon>Mirini</taxon>
        <taxon>Lygus</taxon>
    </lineage>
</organism>
<dbReference type="PROSITE" id="PS50174">
    <property type="entry name" value="G_PATCH"/>
    <property type="match status" value="1"/>
</dbReference>
<protein>
    <recommendedName>
        <fullName evidence="1">Cap-specific mRNA (nucleoside-2'-O-)-methyltransferase 1</fullName>
        <ecNumber evidence="1">2.1.1.57</ecNumber>
    </recommendedName>
    <alternativeName>
        <fullName evidence="1">Cap1 2'O-ribose methyltransferase 1</fullName>
    </alternativeName>
</protein>
<dbReference type="GO" id="GO:0016556">
    <property type="term" value="P:mRNA modification"/>
    <property type="evidence" value="ECO:0007669"/>
    <property type="project" value="UniProtKB-UniRule"/>
</dbReference>
<dbReference type="InterPro" id="IPR025816">
    <property type="entry name" value="RrmJ-type_MeTrfase"/>
</dbReference>
<evidence type="ECO:0000259" key="4">
    <source>
        <dbReference type="PROSITE" id="PS51613"/>
    </source>
</evidence>
<feature type="domain" description="G-patch" evidence="3">
    <location>
        <begin position="105"/>
        <end position="151"/>
    </location>
</feature>
<dbReference type="AlphaFoldDB" id="A0A0A9WR15"/>
<dbReference type="GO" id="GO:0032259">
    <property type="term" value="P:methylation"/>
    <property type="evidence" value="ECO:0007669"/>
    <property type="project" value="UniProtKB-KW"/>
</dbReference>
<keyword evidence="1" id="KW-0539">Nucleus</keyword>
<name>A0A0A9WR15_LYGHE</name>
<evidence type="ECO:0000256" key="1">
    <source>
        <dbReference type="RuleBase" id="RU368012"/>
    </source>
</evidence>
<reference evidence="6" key="3">
    <citation type="submission" date="2014-09" db="EMBL/GenBank/DDBJ databases">
        <authorList>
            <person name="Magalhaes I.L.F."/>
            <person name="Oliveira U."/>
            <person name="Santos F.R."/>
            <person name="Vidigal T.H.D.A."/>
            <person name="Brescovit A.D."/>
            <person name="Santos A.J."/>
        </authorList>
    </citation>
    <scope>NUCLEOTIDE SEQUENCE</scope>
</reference>
<keyword evidence="1 5" id="KW-0808">Transferase</keyword>
<dbReference type="GO" id="GO:0004483">
    <property type="term" value="F:methyltransferase cap1 activity"/>
    <property type="evidence" value="ECO:0007669"/>
    <property type="project" value="UniProtKB-UniRule"/>
</dbReference>
<dbReference type="GO" id="GO:0006370">
    <property type="term" value="P:7-methylguanosine mRNA capping"/>
    <property type="evidence" value="ECO:0007669"/>
    <property type="project" value="UniProtKB-UniRule"/>
</dbReference>
<comment type="subcellular location">
    <subcellularLocation>
        <location evidence="1">Nucleus</location>
    </subcellularLocation>
</comment>
<dbReference type="PANTHER" id="PTHR16121:SF0">
    <property type="entry name" value="CAP-SPECIFIC MRNA (NUCLEOSIDE-2'-O-)-METHYLTRANSFERASE 1"/>
    <property type="match status" value="1"/>
</dbReference>
<dbReference type="Pfam" id="PF01728">
    <property type="entry name" value="FtsJ"/>
    <property type="match status" value="1"/>
</dbReference>
<proteinExistence type="predicted"/>
<dbReference type="GO" id="GO:0005737">
    <property type="term" value="C:cytoplasm"/>
    <property type="evidence" value="ECO:0007669"/>
    <property type="project" value="TreeGrafter"/>
</dbReference>
<dbReference type="EC" id="2.1.1.57" evidence="1"/>
<dbReference type="EMBL" id="GBRD01009525">
    <property type="protein sequence ID" value="JAG56299.1"/>
    <property type="molecule type" value="Transcribed_RNA"/>
</dbReference>
<sequence length="851" mass="96766">MSFPTSNLSDSSDDDDFIEPNNHEDQDNPFQIAHTASSNNEDSSGSDERDGLLTINPDTYRDDQAVRKRLLSVSSSEEEIVAKKPYVYNERINELAAPTRLPVLTDNKGISLMEKMGYRPGQGLGKNAQGRVDPVELSKQRGRRGLGLTIPELDPADLHWDSSLEVVEVVEPVEWLNCTQDPLDLNRMRSWMEEGRKDHNIEKMTDFCDATLLSNILKGKNVFDHLSAEELFKSRFRSNPFETLKSGIFLNRAALKMANIDAVFDKMFTDPKFEDGSPMVGKDDLLYFADVCAGPGGFSEYVLWRRGWCCKGFGFTLKGDCDFKLHDFFAGSPETFEPYYGVKEDGNVFDPENIRSLTKLVLKGTDGQGVHFMMADGGFSVDGQENIQEILSKQLYLCQFLVALSIVRNEGHFVCKLFDLFSPFSAGLIYLMQRAFKSISIFKPNTSRPANSERYIICKHKRSDSGSIRDYMFEINTRIHELKLEDPDSDVNSIVPMNVLMGDDQFYNYLVKSNNCLGERQVVNLMKIAAFCRDNSLREDRQADMRRLCLKAWDIPDRPRASDRSPPDEVMRRILTHEREVLTLKPNRLGPCDLSKLFKSVYDWQTVTLGSNELNFYLGLGRNKVYRWNPKSCSWTRDSMITAELNPGTLIYGEVVKELKGEGVALTKMNALHIIDGIAIGYENISNLDYSERMKKLQLYCRALERVQGDSQFPVRTKPVTEFLALNNVFVSLTVRCSKQMQPTLVIENEQYSFQPKGIAFINTTKEPWLTYISKSTGHKYFVNQKTGKSEYPNRIPGGTSAGVKECMQRFLHWQFEEGIGLQHENPVDGVLHKDALLEFIFKVPATPTPK</sequence>
<reference evidence="5" key="1">
    <citation type="journal article" date="2014" name="PLoS ONE">
        <title>Transcriptome-Based Identification of ABC Transporters in the Western Tarnished Plant Bug Lygus hesperus.</title>
        <authorList>
            <person name="Hull J.J."/>
            <person name="Chaney K."/>
            <person name="Geib S.M."/>
            <person name="Fabrick J.A."/>
            <person name="Brent C.S."/>
            <person name="Walsh D."/>
            <person name="Lavine L.C."/>
        </authorList>
    </citation>
    <scope>NUCLEOTIDE SEQUENCE</scope>
</reference>
<dbReference type="Gene3D" id="3.40.50.12760">
    <property type="match status" value="1"/>
</dbReference>